<dbReference type="HOGENOM" id="CLU_1974143_0_0_1"/>
<protein>
    <submittedName>
        <fullName evidence="1">Uncharacterized protein</fullName>
    </submittedName>
</protein>
<evidence type="ECO:0000313" key="2">
    <source>
        <dbReference type="Proteomes" id="UP000026962"/>
    </source>
</evidence>
<name>A0A0E0LTB7_ORYPU</name>
<dbReference type="AlphaFoldDB" id="A0A0E0LTB7"/>
<evidence type="ECO:0000313" key="1">
    <source>
        <dbReference type="EnsemblPlants" id="OPUNC08G08510.1"/>
    </source>
</evidence>
<reference evidence="1" key="2">
    <citation type="submission" date="2018-05" db="EMBL/GenBank/DDBJ databases">
        <title>OpunRS2 (Oryza punctata Reference Sequence Version 2).</title>
        <authorList>
            <person name="Zhang J."/>
            <person name="Kudrna D."/>
            <person name="Lee S."/>
            <person name="Talag J."/>
            <person name="Welchert J."/>
            <person name="Wing R.A."/>
        </authorList>
    </citation>
    <scope>NUCLEOTIDE SEQUENCE [LARGE SCALE GENOMIC DNA]</scope>
</reference>
<dbReference type="EnsemblPlants" id="OPUNC08G08510.1">
    <property type="protein sequence ID" value="OPUNC08G08510.1"/>
    <property type="gene ID" value="OPUNC08G08510"/>
</dbReference>
<sequence length="127" mass="13721">MADCGTGPASLPPRPKPRPTKTCFDFIAALMLSLLHFRRCQIRGRGHPHVGAWTTSDLHTGAANDLASLCLDPPVAVVVVARFGTNRTQPTTARSSAPKPCSRQIWCSHEARLSPPCHSTPLMVREG</sequence>
<accession>A0A0E0LTB7</accession>
<proteinExistence type="predicted"/>
<dbReference type="Gramene" id="OPUNC08G08510.1">
    <property type="protein sequence ID" value="OPUNC08G08510.1"/>
    <property type="gene ID" value="OPUNC08G08510"/>
</dbReference>
<keyword evidence="2" id="KW-1185">Reference proteome</keyword>
<organism evidence="1">
    <name type="scientific">Oryza punctata</name>
    <name type="common">Red rice</name>
    <dbReference type="NCBI Taxonomy" id="4537"/>
    <lineage>
        <taxon>Eukaryota</taxon>
        <taxon>Viridiplantae</taxon>
        <taxon>Streptophyta</taxon>
        <taxon>Embryophyta</taxon>
        <taxon>Tracheophyta</taxon>
        <taxon>Spermatophyta</taxon>
        <taxon>Magnoliopsida</taxon>
        <taxon>Liliopsida</taxon>
        <taxon>Poales</taxon>
        <taxon>Poaceae</taxon>
        <taxon>BOP clade</taxon>
        <taxon>Oryzoideae</taxon>
        <taxon>Oryzeae</taxon>
        <taxon>Oryzinae</taxon>
        <taxon>Oryza</taxon>
    </lineage>
</organism>
<reference evidence="1" key="1">
    <citation type="submission" date="2015-04" db="UniProtKB">
        <authorList>
            <consortium name="EnsemblPlants"/>
        </authorList>
    </citation>
    <scope>IDENTIFICATION</scope>
</reference>
<dbReference type="Proteomes" id="UP000026962">
    <property type="component" value="Chromosome 8"/>
</dbReference>